<dbReference type="PANTHER" id="PTHR30537">
    <property type="entry name" value="HTH-TYPE TRANSCRIPTIONAL REGULATOR"/>
    <property type="match status" value="1"/>
</dbReference>
<accession>A0A1A9RVT8</accession>
<keyword evidence="4" id="KW-0804">Transcription</keyword>
<dbReference type="FunFam" id="3.40.190.290:FF:000001">
    <property type="entry name" value="Transcriptional regulator, LysR family"/>
    <property type="match status" value="1"/>
</dbReference>
<dbReference type="GO" id="GO:0006351">
    <property type="term" value="P:DNA-templated transcription"/>
    <property type="evidence" value="ECO:0007669"/>
    <property type="project" value="TreeGrafter"/>
</dbReference>
<keyword evidence="2" id="KW-0805">Transcription regulation</keyword>
<dbReference type="Gene3D" id="1.10.10.10">
    <property type="entry name" value="Winged helix-like DNA-binding domain superfamily/Winged helix DNA-binding domain"/>
    <property type="match status" value="1"/>
</dbReference>
<feature type="domain" description="HTH lysR-type" evidence="5">
    <location>
        <begin position="1"/>
        <end position="59"/>
    </location>
</feature>
<dbReference type="GO" id="GO:0043565">
    <property type="term" value="F:sequence-specific DNA binding"/>
    <property type="evidence" value="ECO:0007669"/>
    <property type="project" value="TreeGrafter"/>
</dbReference>
<comment type="caution">
    <text evidence="6">The sequence shown here is derived from an EMBL/GenBank/DDBJ whole genome shotgun (WGS) entry which is preliminary data.</text>
</comment>
<dbReference type="OrthoDB" id="9178040at2"/>
<dbReference type="SUPFAM" id="SSF46785">
    <property type="entry name" value="Winged helix' DNA-binding domain"/>
    <property type="match status" value="1"/>
</dbReference>
<keyword evidence="3" id="KW-0238">DNA-binding</keyword>
<evidence type="ECO:0000256" key="1">
    <source>
        <dbReference type="ARBA" id="ARBA00009437"/>
    </source>
</evidence>
<dbReference type="CDD" id="cd08422">
    <property type="entry name" value="PBP2_CrgA_like"/>
    <property type="match status" value="1"/>
</dbReference>
<dbReference type="Proteomes" id="UP000077885">
    <property type="component" value="Unassembled WGS sequence"/>
</dbReference>
<dbReference type="InterPro" id="IPR036388">
    <property type="entry name" value="WH-like_DNA-bd_sf"/>
</dbReference>
<dbReference type="FunFam" id="1.10.10.10:FF:000001">
    <property type="entry name" value="LysR family transcriptional regulator"/>
    <property type="match status" value="1"/>
</dbReference>
<dbReference type="AlphaFoldDB" id="A0A1A9RVT8"/>
<comment type="similarity">
    <text evidence="1">Belongs to the LysR transcriptional regulatory family.</text>
</comment>
<evidence type="ECO:0000256" key="3">
    <source>
        <dbReference type="ARBA" id="ARBA00023125"/>
    </source>
</evidence>
<organism evidence="6 7">
    <name type="scientific">Eikenella longinqua</name>
    <dbReference type="NCBI Taxonomy" id="1795827"/>
    <lineage>
        <taxon>Bacteria</taxon>
        <taxon>Pseudomonadati</taxon>
        <taxon>Pseudomonadota</taxon>
        <taxon>Betaproteobacteria</taxon>
        <taxon>Neisseriales</taxon>
        <taxon>Neisseriaceae</taxon>
        <taxon>Eikenella</taxon>
    </lineage>
</organism>
<dbReference type="SUPFAM" id="SSF53850">
    <property type="entry name" value="Periplasmic binding protein-like II"/>
    <property type="match status" value="1"/>
</dbReference>
<protein>
    <submittedName>
        <fullName evidence="6">LysR family transcriptional regulator</fullName>
    </submittedName>
</protein>
<dbReference type="InterPro" id="IPR036390">
    <property type="entry name" value="WH_DNA-bd_sf"/>
</dbReference>
<evidence type="ECO:0000256" key="2">
    <source>
        <dbReference type="ARBA" id="ARBA00023015"/>
    </source>
</evidence>
<dbReference type="PANTHER" id="PTHR30537:SF5">
    <property type="entry name" value="HTH-TYPE TRANSCRIPTIONAL ACTIVATOR TTDR-RELATED"/>
    <property type="match status" value="1"/>
</dbReference>
<dbReference type="Gene3D" id="3.40.190.290">
    <property type="match status" value="1"/>
</dbReference>
<dbReference type="STRING" id="1795827.A7P95_08225"/>
<dbReference type="EMBL" id="LXSL01000028">
    <property type="protein sequence ID" value="OAM26735.1"/>
    <property type="molecule type" value="Genomic_DNA"/>
</dbReference>
<gene>
    <name evidence="6" type="ORF">A7P95_08225</name>
</gene>
<name>A0A1A9RVT8_9NEIS</name>
<reference evidence="7" key="1">
    <citation type="submission" date="2016-05" db="EMBL/GenBank/DDBJ databases">
        <title>Draft genome of Corynebacterium afermentans subsp. afermentans LCDC 88199T.</title>
        <authorList>
            <person name="Bernier A.-M."/>
            <person name="Bernard K."/>
        </authorList>
    </citation>
    <scope>NUCLEOTIDE SEQUENCE [LARGE SCALE GENOMIC DNA]</scope>
    <source>
        <strain evidence="7">NML02-A-017</strain>
    </source>
</reference>
<keyword evidence="7" id="KW-1185">Reference proteome</keyword>
<proteinExistence type="inferred from homology"/>
<evidence type="ECO:0000313" key="7">
    <source>
        <dbReference type="Proteomes" id="UP000077885"/>
    </source>
</evidence>
<dbReference type="PROSITE" id="PS50931">
    <property type="entry name" value="HTH_LYSR"/>
    <property type="match status" value="1"/>
</dbReference>
<evidence type="ECO:0000256" key="4">
    <source>
        <dbReference type="ARBA" id="ARBA00023163"/>
    </source>
</evidence>
<evidence type="ECO:0000259" key="5">
    <source>
        <dbReference type="PROSITE" id="PS50931"/>
    </source>
</evidence>
<dbReference type="GO" id="GO:0003700">
    <property type="term" value="F:DNA-binding transcription factor activity"/>
    <property type="evidence" value="ECO:0007669"/>
    <property type="project" value="InterPro"/>
</dbReference>
<dbReference type="RefSeq" id="WP_067593819.1">
    <property type="nucleotide sequence ID" value="NZ_LXSL01000028.1"/>
</dbReference>
<dbReference type="InterPro" id="IPR058163">
    <property type="entry name" value="LysR-type_TF_proteobact-type"/>
</dbReference>
<sequence>MDYFSALAIFHHTAETGSFTATAKALGVAVSSVTRQIDRLEADLGLPLFARSTRRLSLTRAGELYLEKTRAVLDDLARANQSLKDEILEPSGKLRLTFPTDYGACRLAPLLSDFARRYPKIELELYAADHFVDLFAEPVDLAVRLGRVEDTRLVARKIAPQVRILVASPDYLALHGEPQTPQDLTRHNCLPYVYRGYAPKWFFRRDGKIQSVPIRGNLSGNSASMLLAATLDGQGISHLPDWLVSPHLQKGSLKTVLTDWQITPTPTDEADGVYLVYPPNSRNTAKIDALAGFLLERLGAA</sequence>
<dbReference type="InterPro" id="IPR000847">
    <property type="entry name" value="LysR_HTH_N"/>
</dbReference>
<dbReference type="Pfam" id="PF03466">
    <property type="entry name" value="LysR_substrate"/>
    <property type="match status" value="1"/>
</dbReference>
<dbReference type="InterPro" id="IPR005119">
    <property type="entry name" value="LysR_subst-bd"/>
</dbReference>
<dbReference type="Pfam" id="PF00126">
    <property type="entry name" value="HTH_1"/>
    <property type="match status" value="1"/>
</dbReference>
<evidence type="ECO:0000313" key="6">
    <source>
        <dbReference type="EMBL" id="OAM26735.1"/>
    </source>
</evidence>